<dbReference type="AlphaFoldDB" id="A0A1H4NUR8"/>
<organism evidence="2 3">
    <name type="scientific">Arthrobacter woluwensis</name>
    <dbReference type="NCBI Taxonomy" id="156980"/>
    <lineage>
        <taxon>Bacteria</taxon>
        <taxon>Bacillati</taxon>
        <taxon>Actinomycetota</taxon>
        <taxon>Actinomycetes</taxon>
        <taxon>Micrococcales</taxon>
        <taxon>Micrococcaceae</taxon>
        <taxon>Arthrobacter</taxon>
    </lineage>
</organism>
<feature type="domain" description="N-acetyltransferase" evidence="1">
    <location>
        <begin position="3"/>
        <end position="158"/>
    </location>
</feature>
<dbReference type="SUPFAM" id="SSF55729">
    <property type="entry name" value="Acyl-CoA N-acyltransferases (Nat)"/>
    <property type="match status" value="1"/>
</dbReference>
<gene>
    <name evidence="2" type="ORF">SAMN04489745_1781</name>
</gene>
<evidence type="ECO:0000313" key="2">
    <source>
        <dbReference type="EMBL" id="SEB98941.1"/>
    </source>
</evidence>
<keyword evidence="2" id="KW-0808">Transferase</keyword>
<name>A0A1H4NUR8_9MICC</name>
<evidence type="ECO:0000259" key="1">
    <source>
        <dbReference type="PROSITE" id="PS51186"/>
    </source>
</evidence>
<protein>
    <submittedName>
        <fullName evidence="2">Protein N-acetyltransferase, RimJ/RimL family</fullName>
    </submittedName>
</protein>
<dbReference type="PANTHER" id="PTHR43328">
    <property type="entry name" value="ACETYLTRANSFERASE-RELATED"/>
    <property type="match status" value="1"/>
</dbReference>
<dbReference type="Proteomes" id="UP000182652">
    <property type="component" value="Unassembled WGS sequence"/>
</dbReference>
<dbReference type="STRING" id="156980.SAMN04489745_1781"/>
<accession>A0A1H4NUR8</accession>
<evidence type="ECO:0000313" key="3">
    <source>
        <dbReference type="Proteomes" id="UP000182652"/>
    </source>
</evidence>
<dbReference type="PANTHER" id="PTHR43328:SF1">
    <property type="entry name" value="N-ACETYLTRANSFERASE DOMAIN-CONTAINING PROTEIN"/>
    <property type="match status" value="1"/>
</dbReference>
<dbReference type="EMBL" id="FNSN01000003">
    <property type="protein sequence ID" value="SEB98941.1"/>
    <property type="molecule type" value="Genomic_DNA"/>
</dbReference>
<dbReference type="Pfam" id="PF13302">
    <property type="entry name" value="Acetyltransf_3"/>
    <property type="match status" value="1"/>
</dbReference>
<dbReference type="Gene3D" id="3.40.630.30">
    <property type="match status" value="1"/>
</dbReference>
<dbReference type="RefSeq" id="WP_066210571.1">
    <property type="nucleotide sequence ID" value="NZ_FNSN01000003.1"/>
</dbReference>
<keyword evidence="3" id="KW-1185">Reference proteome</keyword>
<reference evidence="2 3" key="1">
    <citation type="submission" date="2016-10" db="EMBL/GenBank/DDBJ databases">
        <authorList>
            <person name="de Groot N.N."/>
        </authorList>
    </citation>
    <scope>NUCLEOTIDE SEQUENCE [LARGE SCALE GENOMIC DNA]</scope>
    <source>
        <strain evidence="2 3">DSM 10495</strain>
    </source>
</reference>
<proteinExistence type="predicted"/>
<dbReference type="GO" id="GO:0016747">
    <property type="term" value="F:acyltransferase activity, transferring groups other than amino-acyl groups"/>
    <property type="evidence" value="ECO:0007669"/>
    <property type="project" value="InterPro"/>
</dbReference>
<sequence length="158" mass="17763">MELRLRELTDADLDAVFAWESDPAGVGLAAFTRSDPSDRDTFDEHYRKIRAEPSNLIRVIETEGAPVGTISSFWIDDDREISYWIAREWWGQGIASRALGLFLAEETTRPLRGRVAETNPASRAVLRKNGFEEVGQDTGYAAGVGRVVTEYLYRLDAH</sequence>
<dbReference type="PROSITE" id="PS51186">
    <property type="entry name" value="GNAT"/>
    <property type="match status" value="1"/>
</dbReference>
<dbReference type="InterPro" id="IPR016181">
    <property type="entry name" value="Acyl_CoA_acyltransferase"/>
</dbReference>
<dbReference type="InterPro" id="IPR000182">
    <property type="entry name" value="GNAT_dom"/>
</dbReference>
<dbReference type="CDD" id="cd04301">
    <property type="entry name" value="NAT_SF"/>
    <property type="match status" value="1"/>
</dbReference>